<dbReference type="PANTHER" id="PTHR10954">
    <property type="entry name" value="RIBONUCLEASE H2 SUBUNIT A"/>
    <property type="match status" value="1"/>
</dbReference>
<dbReference type="GO" id="GO:0004523">
    <property type="term" value="F:RNA-DNA hybrid ribonuclease activity"/>
    <property type="evidence" value="ECO:0007669"/>
    <property type="project" value="UniProtKB-EC"/>
</dbReference>
<feature type="binding site" evidence="14 15">
    <location>
        <position position="169"/>
    </location>
    <ligand>
        <name>a divalent metal cation</name>
        <dbReference type="ChEBI" id="CHEBI:60240"/>
    </ligand>
</feature>
<keyword evidence="9 14" id="KW-0540">Nuclease</keyword>
<dbReference type="HAMAP" id="MF_00052_B">
    <property type="entry name" value="RNase_HII_B"/>
    <property type="match status" value="1"/>
</dbReference>
<feature type="domain" description="RNase H type-2" evidence="17">
    <location>
        <begin position="72"/>
        <end position="257"/>
    </location>
</feature>
<evidence type="ECO:0000256" key="13">
    <source>
        <dbReference type="ARBA" id="ARBA00023211"/>
    </source>
</evidence>
<evidence type="ECO:0000256" key="2">
    <source>
        <dbReference type="ARBA" id="ARBA00001946"/>
    </source>
</evidence>
<evidence type="ECO:0000256" key="11">
    <source>
        <dbReference type="ARBA" id="ARBA00022759"/>
    </source>
</evidence>
<dbReference type="InterPro" id="IPR036397">
    <property type="entry name" value="RNaseH_sf"/>
</dbReference>
<evidence type="ECO:0000256" key="14">
    <source>
        <dbReference type="HAMAP-Rule" id="MF_00052"/>
    </source>
</evidence>
<dbReference type="PANTHER" id="PTHR10954:SF18">
    <property type="entry name" value="RIBONUCLEASE HII"/>
    <property type="match status" value="1"/>
</dbReference>
<evidence type="ECO:0000256" key="8">
    <source>
        <dbReference type="ARBA" id="ARBA00022490"/>
    </source>
</evidence>
<evidence type="ECO:0000256" key="15">
    <source>
        <dbReference type="PROSITE-ProRule" id="PRU01319"/>
    </source>
</evidence>
<name>A0ABY4EGE1_9BACI</name>
<comment type="subcellular location">
    <subcellularLocation>
        <location evidence="4 14">Cytoplasm</location>
    </subcellularLocation>
</comment>
<evidence type="ECO:0000256" key="4">
    <source>
        <dbReference type="ARBA" id="ARBA00004496"/>
    </source>
</evidence>
<dbReference type="InterPro" id="IPR012337">
    <property type="entry name" value="RNaseH-like_sf"/>
</dbReference>
<accession>A0ABY4EGE1</accession>
<dbReference type="Pfam" id="PF01351">
    <property type="entry name" value="RNase_HII"/>
    <property type="match status" value="1"/>
</dbReference>
<evidence type="ECO:0000256" key="1">
    <source>
        <dbReference type="ARBA" id="ARBA00000077"/>
    </source>
</evidence>
<keyword evidence="13 14" id="KW-0464">Manganese</keyword>
<keyword evidence="10 14" id="KW-0479">Metal-binding</keyword>
<evidence type="ECO:0000256" key="3">
    <source>
        <dbReference type="ARBA" id="ARBA00004065"/>
    </source>
</evidence>
<dbReference type="InterPro" id="IPR022898">
    <property type="entry name" value="RNase_HII"/>
</dbReference>
<proteinExistence type="inferred from homology"/>
<dbReference type="SUPFAM" id="SSF53098">
    <property type="entry name" value="Ribonuclease H-like"/>
    <property type="match status" value="1"/>
</dbReference>
<evidence type="ECO:0000256" key="16">
    <source>
        <dbReference type="RuleBase" id="RU003515"/>
    </source>
</evidence>
<keyword evidence="11 14" id="KW-0255">Endonuclease</keyword>
<gene>
    <name evidence="14" type="primary">rnhB</name>
    <name evidence="18" type="ORF">MUN89_14075</name>
</gene>
<evidence type="ECO:0000256" key="12">
    <source>
        <dbReference type="ARBA" id="ARBA00022801"/>
    </source>
</evidence>
<dbReference type="EMBL" id="CP095073">
    <property type="protein sequence ID" value="UOQ43070.1"/>
    <property type="molecule type" value="Genomic_DNA"/>
</dbReference>
<dbReference type="CDD" id="cd07182">
    <property type="entry name" value="RNase_HII_bacteria_HII_like"/>
    <property type="match status" value="1"/>
</dbReference>
<keyword evidence="12 14" id="KW-0378">Hydrolase</keyword>
<evidence type="ECO:0000256" key="6">
    <source>
        <dbReference type="ARBA" id="ARBA00012180"/>
    </source>
</evidence>
<comment type="cofactor">
    <cofactor evidence="14 15">
        <name>Mn(2+)</name>
        <dbReference type="ChEBI" id="CHEBI:29035"/>
    </cofactor>
    <cofactor evidence="14 15">
        <name>Mg(2+)</name>
        <dbReference type="ChEBI" id="CHEBI:18420"/>
    </cofactor>
    <text evidence="14 15">Manganese or magnesium. Binds 1 divalent metal ion per monomer in the absence of substrate. May bind a second metal ion after substrate binding.</text>
</comment>
<evidence type="ECO:0000259" key="17">
    <source>
        <dbReference type="PROSITE" id="PS51975"/>
    </source>
</evidence>
<evidence type="ECO:0000256" key="7">
    <source>
        <dbReference type="ARBA" id="ARBA00019179"/>
    </source>
</evidence>
<comment type="catalytic activity">
    <reaction evidence="1 14 15 16">
        <text>Endonucleolytic cleavage to 5'-phosphomonoester.</text>
        <dbReference type="EC" id="3.1.26.4"/>
    </reaction>
</comment>
<dbReference type="Gene3D" id="3.30.420.10">
    <property type="entry name" value="Ribonuclease H-like superfamily/Ribonuclease H"/>
    <property type="match status" value="1"/>
</dbReference>
<dbReference type="Proteomes" id="UP000831787">
    <property type="component" value="Chromosome"/>
</dbReference>
<comment type="similarity">
    <text evidence="5 14 16">Belongs to the RNase HII family.</text>
</comment>
<dbReference type="InterPro" id="IPR024567">
    <property type="entry name" value="RNase_HII/HIII_dom"/>
</dbReference>
<dbReference type="PROSITE" id="PS51975">
    <property type="entry name" value="RNASE_H_2"/>
    <property type="match status" value="1"/>
</dbReference>
<evidence type="ECO:0000313" key="18">
    <source>
        <dbReference type="EMBL" id="UOQ43070.1"/>
    </source>
</evidence>
<dbReference type="RefSeq" id="WP_244708430.1">
    <property type="nucleotide sequence ID" value="NZ_CP095073.1"/>
</dbReference>
<dbReference type="NCBIfam" id="NF000594">
    <property type="entry name" value="PRK00015.1-1"/>
    <property type="match status" value="1"/>
</dbReference>
<reference evidence="18 19" key="1">
    <citation type="submission" date="2022-04" db="EMBL/GenBank/DDBJ databases">
        <title>Halobacillus sp. isolated from saltern.</title>
        <authorList>
            <person name="Won M."/>
            <person name="Lee C.-M."/>
            <person name="Woen H.-Y."/>
            <person name="Kwon S.-W."/>
        </authorList>
    </citation>
    <scope>NUCLEOTIDE SEQUENCE [LARGE SCALE GENOMIC DNA]</scope>
    <source>
        <strain evidence="18 19">SSBR10-3</strain>
    </source>
</reference>
<comment type="cofactor">
    <cofactor evidence="2">
        <name>Mg(2+)</name>
        <dbReference type="ChEBI" id="CHEBI:18420"/>
    </cofactor>
</comment>
<evidence type="ECO:0000256" key="10">
    <source>
        <dbReference type="ARBA" id="ARBA00022723"/>
    </source>
</evidence>
<feature type="binding site" evidence="14 15">
    <location>
        <position position="79"/>
    </location>
    <ligand>
        <name>a divalent metal cation</name>
        <dbReference type="ChEBI" id="CHEBI:60240"/>
    </ligand>
</feature>
<dbReference type="NCBIfam" id="NF000595">
    <property type="entry name" value="PRK00015.1-3"/>
    <property type="match status" value="1"/>
</dbReference>
<dbReference type="InterPro" id="IPR001352">
    <property type="entry name" value="RNase_HII/HIII"/>
</dbReference>
<organism evidence="18 19">
    <name type="scientific">Halobacillus salinarum</name>
    <dbReference type="NCBI Taxonomy" id="2932257"/>
    <lineage>
        <taxon>Bacteria</taxon>
        <taxon>Bacillati</taxon>
        <taxon>Bacillota</taxon>
        <taxon>Bacilli</taxon>
        <taxon>Bacillales</taxon>
        <taxon>Bacillaceae</taxon>
        <taxon>Halobacillus</taxon>
    </lineage>
</organism>
<evidence type="ECO:0000256" key="9">
    <source>
        <dbReference type="ARBA" id="ARBA00022722"/>
    </source>
</evidence>
<sequence length="257" mass="28901">MGDKKTIQQIKEQIAASGLTNEEVSQLKLDSRKGVRTLLQQYERELQKKRTLRMAFYEMRQWEQKCFAEGKTCIAGIDEAGRGPLAGPVVAAAVILPEGFYLEGLNDSKQLSLAKREEFYTYITKTAATSTGLATNNEIDELNIYQATKLAMQRAVAELPMKPDHLLIDAMEIRETACTQESIIKGDQKSVSIAAASVIAKVSRDRLMKKIHKEFPVYEFSSNQGYGTKQHLEAMEKHGVSPYHRQSFSPVKNLHFV</sequence>
<comment type="function">
    <text evidence="3 14 16">Endonuclease that specifically degrades the RNA of RNA-DNA hybrids.</text>
</comment>
<dbReference type="EC" id="3.1.26.4" evidence="6 14"/>
<feature type="binding site" evidence="14 15">
    <location>
        <position position="78"/>
    </location>
    <ligand>
        <name>a divalent metal cation</name>
        <dbReference type="ChEBI" id="CHEBI:60240"/>
    </ligand>
</feature>
<keyword evidence="19" id="KW-1185">Reference proteome</keyword>
<protein>
    <recommendedName>
        <fullName evidence="7 14">Ribonuclease HII</fullName>
        <shortName evidence="14">RNase HII</shortName>
        <ecNumber evidence="6 14">3.1.26.4</ecNumber>
    </recommendedName>
</protein>
<evidence type="ECO:0000256" key="5">
    <source>
        <dbReference type="ARBA" id="ARBA00007383"/>
    </source>
</evidence>
<evidence type="ECO:0000313" key="19">
    <source>
        <dbReference type="Proteomes" id="UP000831787"/>
    </source>
</evidence>
<keyword evidence="8 14" id="KW-0963">Cytoplasm</keyword>